<dbReference type="SUPFAM" id="SSF100950">
    <property type="entry name" value="NagB/RpiA/CoA transferase-like"/>
    <property type="match status" value="1"/>
</dbReference>
<evidence type="ECO:0000256" key="3">
    <source>
        <dbReference type="ARBA" id="ARBA00022840"/>
    </source>
</evidence>
<dbReference type="Pfam" id="PF01812">
    <property type="entry name" value="5-FTHF_cyc-lig"/>
    <property type="match status" value="1"/>
</dbReference>
<dbReference type="InterPro" id="IPR024185">
    <property type="entry name" value="FTHF_cligase-like_sf"/>
</dbReference>
<protein>
    <recommendedName>
        <fullName evidence="5">5-formyltetrahydrofolate cyclo-ligase</fullName>
        <ecNumber evidence="5">6.3.3.2</ecNumber>
    </recommendedName>
</protein>
<dbReference type="NCBIfam" id="TIGR02727">
    <property type="entry name" value="MTHFS_bact"/>
    <property type="match status" value="1"/>
</dbReference>
<evidence type="ECO:0000256" key="5">
    <source>
        <dbReference type="RuleBase" id="RU361279"/>
    </source>
</evidence>
<feature type="binding site" evidence="4">
    <location>
        <begin position="135"/>
        <end position="143"/>
    </location>
    <ligand>
        <name>ATP</name>
        <dbReference type="ChEBI" id="CHEBI:30616"/>
    </ligand>
</feature>
<dbReference type="PANTHER" id="PTHR23407">
    <property type="entry name" value="ATPASE INHIBITOR/5-FORMYLTETRAHYDROFOLATE CYCLO-LIGASE"/>
    <property type="match status" value="1"/>
</dbReference>
<dbReference type="EMBL" id="AP009049">
    <property type="protein sequence ID" value="BAH06435.1"/>
    <property type="molecule type" value="Genomic_DNA"/>
</dbReference>
<keyword evidence="3 4" id="KW-0067">ATP-binding</keyword>
<dbReference type="InterPro" id="IPR037171">
    <property type="entry name" value="NagB/RpiA_transferase-like"/>
</dbReference>
<evidence type="ECO:0000256" key="2">
    <source>
        <dbReference type="ARBA" id="ARBA00022741"/>
    </source>
</evidence>
<sequence length="184" mass="21130">MVEMNKFYIRKIMKEKRDNLCNWQKEKLDSIIFEKVIKSEEYNKAKSVFIFVSYKSEADTHNIIKAALKDGKLVCVPKVMYKSGYMEAVGIYDFNELKEGAYKILEPQNTNLKVEETSIDICYVPGLAFDKSGGRVGYGGGYYDRFLKKLRNDSKKIGLAYSFQILDKVPMGKYDVCMDGVISN</sequence>
<comment type="catalytic activity">
    <reaction evidence="5">
        <text>(6S)-5-formyl-5,6,7,8-tetrahydrofolate + ATP = (6R)-5,10-methenyltetrahydrofolate + ADP + phosphate</text>
        <dbReference type="Rhea" id="RHEA:10488"/>
        <dbReference type="ChEBI" id="CHEBI:30616"/>
        <dbReference type="ChEBI" id="CHEBI:43474"/>
        <dbReference type="ChEBI" id="CHEBI:57455"/>
        <dbReference type="ChEBI" id="CHEBI:57457"/>
        <dbReference type="ChEBI" id="CHEBI:456216"/>
        <dbReference type="EC" id="6.3.3.2"/>
    </reaction>
</comment>
<dbReference type="HOGENOM" id="CLU_066245_2_2_9"/>
<evidence type="ECO:0000313" key="6">
    <source>
        <dbReference type="EMBL" id="BAH06435.1"/>
    </source>
</evidence>
<feature type="binding site" evidence="4">
    <location>
        <position position="52"/>
    </location>
    <ligand>
        <name>substrate</name>
    </ligand>
</feature>
<dbReference type="Proteomes" id="UP000007969">
    <property type="component" value="Chromosome"/>
</dbReference>
<evidence type="ECO:0000256" key="1">
    <source>
        <dbReference type="ARBA" id="ARBA00010638"/>
    </source>
</evidence>
<keyword evidence="5" id="KW-0479">Metal-binding</keyword>
<reference evidence="7" key="1">
    <citation type="submission" date="2005-09" db="EMBL/GenBank/DDBJ databases">
        <title>Complete genome sequence of Clostridium kluyveri and comparative genomics of Clostridia species.</title>
        <authorList>
            <person name="Inui M."/>
            <person name="Nonaka H."/>
            <person name="Shinoda Y."/>
            <person name="Ikenaga Y."/>
            <person name="Abe M."/>
            <person name="Naito K."/>
            <person name="Vertes A.A."/>
            <person name="Yukawa H."/>
        </authorList>
    </citation>
    <scope>NUCLEOTIDE SEQUENCE [LARGE SCALE GENOMIC DNA]</scope>
    <source>
        <strain evidence="7">NBRC 12016</strain>
    </source>
</reference>
<feature type="binding site" evidence="4">
    <location>
        <begin position="6"/>
        <end position="10"/>
    </location>
    <ligand>
        <name>ATP</name>
        <dbReference type="ChEBI" id="CHEBI:30616"/>
    </ligand>
</feature>
<keyword evidence="5" id="KW-0460">Magnesium</keyword>
<dbReference type="GO" id="GO:0035999">
    <property type="term" value="P:tetrahydrofolate interconversion"/>
    <property type="evidence" value="ECO:0007669"/>
    <property type="project" value="TreeGrafter"/>
</dbReference>
<dbReference type="Gene3D" id="3.40.50.10420">
    <property type="entry name" value="NagB/RpiA/CoA transferase-like"/>
    <property type="match status" value="1"/>
</dbReference>
<dbReference type="GO" id="GO:0046872">
    <property type="term" value="F:metal ion binding"/>
    <property type="evidence" value="ECO:0007669"/>
    <property type="project" value="UniProtKB-KW"/>
</dbReference>
<keyword evidence="2 4" id="KW-0547">Nucleotide-binding</keyword>
<dbReference type="GO" id="GO:0030272">
    <property type="term" value="F:5-formyltetrahydrofolate cyclo-ligase activity"/>
    <property type="evidence" value="ECO:0007669"/>
    <property type="project" value="UniProtKB-EC"/>
</dbReference>
<gene>
    <name evidence="6" type="ordered locus">CKR_1384</name>
</gene>
<feature type="binding site" evidence="4">
    <location>
        <position position="57"/>
    </location>
    <ligand>
        <name>substrate</name>
    </ligand>
</feature>
<evidence type="ECO:0000256" key="4">
    <source>
        <dbReference type="PIRSR" id="PIRSR006806-1"/>
    </source>
</evidence>
<dbReference type="GO" id="GO:0009396">
    <property type="term" value="P:folic acid-containing compound biosynthetic process"/>
    <property type="evidence" value="ECO:0007669"/>
    <property type="project" value="TreeGrafter"/>
</dbReference>
<dbReference type="GO" id="GO:0005524">
    <property type="term" value="F:ATP binding"/>
    <property type="evidence" value="ECO:0007669"/>
    <property type="project" value="UniProtKB-KW"/>
</dbReference>
<dbReference type="AlphaFoldDB" id="B9E1R0"/>
<dbReference type="EC" id="6.3.3.2" evidence="5"/>
<evidence type="ECO:0000313" key="7">
    <source>
        <dbReference type="Proteomes" id="UP000007969"/>
    </source>
</evidence>
<proteinExistence type="inferred from homology"/>
<dbReference type="PIRSF" id="PIRSF006806">
    <property type="entry name" value="FTHF_cligase"/>
    <property type="match status" value="1"/>
</dbReference>
<dbReference type="InterPro" id="IPR002698">
    <property type="entry name" value="FTHF_cligase"/>
</dbReference>
<dbReference type="PANTHER" id="PTHR23407:SF1">
    <property type="entry name" value="5-FORMYLTETRAHYDROFOLATE CYCLO-LIGASE"/>
    <property type="match status" value="1"/>
</dbReference>
<comment type="cofactor">
    <cofactor evidence="5">
        <name>Mg(2+)</name>
        <dbReference type="ChEBI" id="CHEBI:18420"/>
    </cofactor>
</comment>
<organism evidence="6 7">
    <name type="scientific">Clostridium kluyveri (strain NBRC 12016)</name>
    <dbReference type="NCBI Taxonomy" id="583346"/>
    <lineage>
        <taxon>Bacteria</taxon>
        <taxon>Bacillati</taxon>
        <taxon>Bacillota</taxon>
        <taxon>Clostridia</taxon>
        <taxon>Eubacteriales</taxon>
        <taxon>Clostridiaceae</taxon>
        <taxon>Clostridium</taxon>
    </lineage>
</organism>
<dbReference type="KEGG" id="ckr:CKR_1384"/>
<accession>B9E1R0</accession>
<comment type="similarity">
    <text evidence="1 5">Belongs to the 5-formyltetrahydrofolate cyclo-ligase family.</text>
</comment>
<name>B9E1R0_CLOK1</name>